<keyword evidence="4" id="KW-1185">Reference proteome</keyword>
<keyword evidence="1" id="KW-1133">Transmembrane helix</keyword>
<feature type="transmembrane region" description="Helical" evidence="1">
    <location>
        <begin position="113"/>
        <end position="130"/>
    </location>
</feature>
<gene>
    <name evidence="3" type="ORF">Pc12g13340</name>
    <name evidence="3" type="ORF">PCH_Pc12g13340</name>
</gene>
<feature type="signal peptide" evidence="2">
    <location>
        <begin position="1"/>
        <end position="21"/>
    </location>
</feature>
<dbReference type="HOGENOM" id="CLU_1797113_0_0_1"/>
<proteinExistence type="predicted"/>
<evidence type="ECO:0000256" key="1">
    <source>
        <dbReference type="SAM" id="Phobius"/>
    </source>
</evidence>
<evidence type="ECO:0000256" key="2">
    <source>
        <dbReference type="SAM" id="SignalP"/>
    </source>
</evidence>
<organism evidence="3 4">
    <name type="scientific">Penicillium rubens (strain ATCC 28089 / DSM 1075 / NRRL 1951 / Wisconsin 54-1255)</name>
    <name type="common">Penicillium chrysogenum</name>
    <dbReference type="NCBI Taxonomy" id="500485"/>
    <lineage>
        <taxon>Eukaryota</taxon>
        <taxon>Fungi</taxon>
        <taxon>Dikarya</taxon>
        <taxon>Ascomycota</taxon>
        <taxon>Pezizomycotina</taxon>
        <taxon>Eurotiomycetes</taxon>
        <taxon>Eurotiomycetidae</taxon>
        <taxon>Eurotiales</taxon>
        <taxon>Aspergillaceae</taxon>
        <taxon>Penicillium</taxon>
        <taxon>Penicillium chrysogenum species complex</taxon>
    </lineage>
</organism>
<dbReference type="EMBL" id="AM920427">
    <property type="protein sequence ID" value="CAP80961.1"/>
    <property type="molecule type" value="Genomic_DNA"/>
</dbReference>
<protein>
    <submittedName>
        <fullName evidence="3">Uncharacterized protein</fullName>
    </submittedName>
</protein>
<keyword evidence="2" id="KW-0732">Signal</keyword>
<reference evidence="3 4" key="1">
    <citation type="journal article" date="2008" name="Nat. Biotechnol.">
        <title>Genome sequencing and analysis of the filamentous fungus Penicillium chrysogenum.</title>
        <authorList>
            <person name="van den Berg M.A."/>
            <person name="Albang R."/>
            <person name="Albermann K."/>
            <person name="Badger J.H."/>
            <person name="Daran J.-M."/>
            <person name="Driessen A.J.M."/>
            <person name="Garcia-Estrada C."/>
            <person name="Fedorova N.D."/>
            <person name="Harris D.M."/>
            <person name="Heijne W.H.M."/>
            <person name="Joardar V.S."/>
            <person name="Kiel J.A.K.W."/>
            <person name="Kovalchuk A."/>
            <person name="Martin J.F."/>
            <person name="Nierman W.C."/>
            <person name="Nijland J.G."/>
            <person name="Pronk J.T."/>
            <person name="Roubos J.A."/>
            <person name="van der Klei I.J."/>
            <person name="van Peij N.N.M.E."/>
            <person name="Veenhuis M."/>
            <person name="von Doehren H."/>
            <person name="Wagner C."/>
            <person name="Wortman J.R."/>
            <person name="Bovenberg R.A.L."/>
        </authorList>
    </citation>
    <scope>NUCLEOTIDE SEQUENCE [LARGE SCALE GENOMIC DNA]</scope>
    <source>
        <strain evidence="4">ATCC 28089 / DSM 1075 / NRRL 1951 / Wisconsin 54-1255</strain>
    </source>
</reference>
<sequence length="144" mass="16883">MSFWSFPSLVKCLAFFKLVTAKNHHPKTPYISRELQENSWLYEYVLISLINNSRQTGRIYRIYYVWCFGVATRLSNTHEGMGINLCAVQARAGVICGYCNIFECFSDFNICTSLLWMILSTLITIYLLYIEKYRDFSEPLLTRN</sequence>
<dbReference type="VEuPathDB" id="FungiDB:PCH_Pc12g13340"/>
<dbReference type="AlphaFoldDB" id="B6GZT3"/>
<evidence type="ECO:0000313" key="3">
    <source>
        <dbReference type="EMBL" id="CAP80961.1"/>
    </source>
</evidence>
<evidence type="ECO:0000313" key="4">
    <source>
        <dbReference type="Proteomes" id="UP000000724"/>
    </source>
</evidence>
<dbReference type="Proteomes" id="UP000000724">
    <property type="component" value="Contig Pc00c12"/>
</dbReference>
<accession>B6GZT3</accession>
<name>B6GZT3_PENRW</name>
<keyword evidence="1" id="KW-0472">Membrane</keyword>
<feature type="chain" id="PRO_5002843366" evidence="2">
    <location>
        <begin position="22"/>
        <end position="144"/>
    </location>
</feature>
<keyword evidence="1" id="KW-0812">Transmembrane</keyword>